<sequence>MSGAPGSGKSTVARLLGRAITTVVIDHDVLRSAFLKARLPFDQAAKGAYDLQWALAPGRHEAEPQRHHRQHLQFPGGPRPRSRLRQLAQLRLLICSTNAYALEIPWRASVPALINHPLPRPPREKLEYSSMLVGRAETKMAALSSVTGFNILAAHKTML</sequence>
<dbReference type="Proteomes" id="UP000235728">
    <property type="component" value="Unassembled WGS sequence"/>
</dbReference>
<proteinExistence type="predicted"/>
<dbReference type="SUPFAM" id="SSF52540">
    <property type="entry name" value="P-loop containing nucleoside triphosphate hydrolases"/>
    <property type="match status" value="1"/>
</dbReference>
<comment type="caution">
    <text evidence="1">The sequence shown here is derived from an EMBL/GenBank/DDBJ whole genome shotgun (WGS) entry which is preliminary data.</text>
</comment>
<dbReference type="EMBL" id="MRVG01000009">
    <property type="protein sequence ID" value="PMB66142.1"/>
    <property type="molecule type" value="Genomic_DNA"/>
</dbReference>
<reference evidence="1 2" key="1">
    <citation type="journal article" date="2016" name="Appl. Microbiol. Biotechnol.">
        <title>Characterization of T-DNA insertion mutants with decreased virulence in the entomopathogenic fungus Beauveria bassiana JEF-007.</title>
        <authorList>
            <person name="Kim S."/>
            <person name="Lee S.J."/>
            <person name="Nai Y.S."/>
            <person name="Yu J.S."/>
            <person name="Lee M.R."/>
            <person name="Yang Y.T."/>
            <person name="Kim J.S."/>
        </authorList>
    </citation>
    <scope>NUCLEOTIDE SEQUENCE [LARGE SCALE GENOMIC DNA]</scope>
    <source>
        <strain evidence="1 2">JEF-007</strain>
    </source>
</reference>
<evidence type="ECO:0000313" key="2">
    <source>
        <dbReference type="Proteomes" id="UP000235728"/>
    </source>
</evidence>
<protein>
    <submittedName>
        <fullName evidence="1">Uncharacterized protein</fullName>
    </submittedName>
</protein>
<accession>A0A2N6NFV7</accession>
<dbReference type="InterPro" id="IPR027417">
    <property type="entry name" value="P-loop_NTPase"/>
</dbReference>
<name>A0A2N6NFV7_BEABA</name>
<dbReference type="AlphaFoldDB" id="A0A2N6NFV7"/>
<dbReference type="Gene3D" id="3.40.50.300">
    <property type="entry name" value="P-loop containing nucleotide triphosphate hydrolases"/>
    <property type="match status" value="1"/>
</dbReference>
<evidence type="ECO:0000313" key="1">
    <source>
        <dbReference type="EMBL" id="PMB66142.1"/>
    </source>
</evidence>
<organism evidence="1 2">
    <name type="scientific">Beauveria bassiana</name>
    <name type="common">White muscardine disease fungus</name>
    <name type="synonym">Tritirachium shiotae</name>
    <dbReference type="NCBI Taxonomy" id="176275"/>
    <lineage>
        <taxon>Eukaryota</taxon>
        <taxon>Fungi</taxon>
        <taxon>Dikarya</taxon>
        <taxon>Ascomycota</taxon>
        <taxon>Pezizomycotina</taxon>
        <taxon>Sordariomycetes</taxon>
        <taxon>Hypocreomycetidae</taxon>
        <taxon>Hypocreales</taxon>
        <taxon>Cordycipitaceae</taxon>
        <taxon>Beauveria</taxon>
    </lineage>
</organism>
<gene>
    <name evidence="1" type="ORF">BM221_008344</name>
</gene>